<dbReference type="EMBL" id="JTJC03000017">
    <property type="protein sequence ID" value="NHC38130.1"/>
    <property type="molecule type" value="Genomic_DNA"/>
</dbReference>
<gene>
    <name evidence="3" type="ORF">QH73_0026515</name>
</gene>
<sequence>MQKLTTSFKKLRLRQVLTVCLVSVLLIFSTACSNATTAQGTNPNNPAVQAGGNNNPHKNPGVNSNNVDKYTTDPTVKETPDKSPTNRASLDGYSLLVAANSEGILYPGAETPEGRARIETELPIKTAKDFKQPEPGGLNQRNEDLGERIGNRLEKVQEAFKEASEFAQEKAAEGSRRPEAQSNPALGQ</sequence>
<dbReference type="RefSeq" id="WP_039713727.1">
    <property type="nucleotide sequence ID" value="NZ_JTJC03000017.1"/>
</dbReference>
<feature type="region of interest" description="Disordered" evidence="1">
    <location>
        <begin position="37"/>
        <end position="88"/>
    </location>
</feature>
<protein>
    <recommendedName>
        <fullName evidence="5">Lipoprotein</fullName>
    </recommendedName>
</protein>
<dbReference type="OrthoDB" id="461913at2"/>
<evidence type="ECO:0000313" key="4">
    <source>
        <dbReference type="Proteomes" id="UP000031532"/>
    </source>
</evidence>
<organism evidence="3 4">
    <name type="scientific">Scytonema millei VB511283</name>
    <dbReference type="NCBI Taxonomy" id="1245923"/>
    <lineage>
        <taxon>Bacteria</taxon>
        <taxon>Bacillati</taxon>
        <taxon>Cyanobacteriota</taxon>
        <taxon>Cyanophyceae</taxon>
        <taxon>Nostocales</taxon>
        <taxon>Scytonemataceae</taxon>
        <taxon>Scytonema</taxon>
    </lineage>
</organism>
<keyword evidence="2" id="KW-0732">Signal</keyword>
<reference evidence="3 4" key="1">
    <citation type="journal article" date="2015" name="Genome Announc.">
        <title>Draft Genome Sequence of the Terrestrial Cyanobacterium Scytonema millei VB511283, Isolated from Eastern India.</title>
        <authorList>
            <person name="Sen D."/>
            <person name="Chandrababunaidu M.M."/>
            <person name="Singh D."/>
            <person name="Sanghi N."/>
            <person name="Ghorai A."/>
            <person name="Mishra G.P."/>
            <person name="Madduluri M."/>
            <person name="Adhikary S.P."/>
            <person name="Tripathy S."/>
        </authorList>
    </citation>
    <scope>NUCLEOTIDE SEQUENCE [LARGE SCALE GENOMIC DNA]</scope>
    <source>
        <strain evidence="3 4">VB511283</strain>
    </source>
</reference>
<dbReference type="Proteomes" id="UP000031532">
    <property type="component" value="Unassembled WGS sequence"/>
</dbReference>
<name>A0A9X5I7U4_9CYAN</name>
<accession>A0A9X5I7U4</accession>
<feature type="chain" id="PRO_5040771783" description="Lipoprotein" evidence="2">
    <location>
        <begin position="36"/>
        <end position="188"/>
    </location>
</feature>
<feature type="region of interest" description="Disordered" evidence="1">
    <location>
        <begin position="163"/>
        <end position="188"/>
    </location>
</feature>
<evidence type="ECO:0000313" key="3">
    <source>
        <dbReference type="EMBL" id="NHC38130.1"/>
    </source>
</evidence>
<feature type="signal peptide" evidence="2">
    <location>
        <begin position="1"/>
        <end position="35"/>
    </location>
</feature>
<feature type="compositionally biased region" description="Basic and acidic residues" evidence="1">
    <location>
        <begin position="163"/>
        <end position="179"/>
    </location>
</feature>
<comment type="caution">
    <text evidence="3">The sequence shown here is derived from an EMBL/GenBank/DDBJ whole genome shotgun (WGS) entry which is preliminary data.</text>
</comment>
<evidence type="ECO:0000256" key="1">
    <source>
        <dbReference type="SAM" id="MobiDB-lite"/>
    </source>
</evidence>
<evidence type="ECO:0008006" key="5">
    <source>
        <dbReference type="Google" id="ProtNLM"/>
    </source>
</evidence>
<proteinExistence type="predicted"/>
<dbReference type="PROSITE" id="PS51257">
    <property type="entry name" value="PROKAR_LIPOPROTEIN"/>
    <property type="match status" value="1"/>
</dbReference>
<feature type="compositionally biased region" description="Polar residues" evidence="1">
    <location>
        <begin position="37"/>
        <end position="74"/>
    </location>
</feature>
<dbReference type="Pfam" id="PF20363">
    <property type="entry name" value="DUF6658"/>
    <property type="match status" value="1"/>
</dbReference>
<dbReference type="InterPro" id="IPR046599">
    <property type="entry name" value="DUF6658"/>
</dbReference>
<dbReference type="AlphaFoldDB" id="A0A9X5I7U4"/>
<keyword evidence="4" id="KW-1185">Reference proteome</keyword>
<evidence type="ECO:0000256" key="2">
    <source>
        <dbReference type="SAM" id="SignalP"/>
    </source>
</evidence>